<dbReference type="CDD" id="cd09620">
    <property type="entry name" value="CBM9_like_3"/>
    <property type="match status" value="1"/>
</dbReference>
<accession>A0A0M9VW61</accession>
<dbReference type="EMBL" id="LGSR01000006">
    <property type="protein sequence ID" value="KOS21732.1"/>
    <property type="molecule type" value="Genomic_DNA"/>
</dbReference>
<evidence type="ECO:0000313" key="3">
    <source>
        <dbReference type="Proteomes" id="UP000053831"/>
    </source>
</evidence>
<protein>
    <recommendedName>
        <fullName evidence="4">Carbohydrate-binding domain-containing protein</fullName>
    </recommendedName>
</protein>
<dbReference type="Gene3D" id="2.60.40.1190">
    <property type="match status" value="1"/>
</dbReference>
<reference evidence="2 3" key="1">
    <citation type="submission" date="2015-07" db="EMBL/GenBank/DDBJ databases">
        <title>The genome of the fungus Escovopsis weberi, a specialized disease agent of ant agriculture.</title>
        <authorList>
            <person name="de Man T.J."/>
            <person name="Stajich J.E."/>
            <person name="Kubicek C.P."/>
            <person name="Chenthamara K."/>
            <person name="Atanasova L."/>
            <person name="Druzhinina I.S."/>
            <person name="Birnbaum S."/>
            <person name="Barribeau S.M."/>
            <person name="Teiling C."/>
            <person name="Suen G."/>
            <person name="Currie C."/>
            <person name="Gerardo N.M."/>
        </authorList>
    </citation>
    <scope>NUCLEOTIDE SEQUENCE [LARGE SCALE GENOMIC DNA]</scope>
</reference>
<name>A0A0M9VW61_ESCWE</name>
<proteinExistence type="predicted"/>
<sequence length="232" mass="25648">MLYLPTMTAAAALTGLAVATPSTSGPKVPSVNVPKCPHVGTVTYSKSVPDLQPFPPTQVSLCYTDKSIVIDFVARGETNFFFNASQGTNDDIWEYEVMEAFIYKGTDDPQTYLEFEVNPNNVTYQAFVYNPSKVRAAGAPFDHFFVSDPPADGFSAETTLDRRAHTWQSKVQIPLGLFNVDAGRACGTQWRMNFFRTTVSPETYPDQGLGAWSPPSQANFHMTPYMGRVNFV</sequence>
<evidence type="ECO:0000313" key="2">
    <source>
        <dbReference type="EMBL" id="KOS21732.1"/>
    </source>
</evidence>
<dbReference type="AlphaFoldDB" id="A0A0M9VW61"/>
<dbReference type="Proteomes" id="UP000053831">
    <property type="component" value="Unassembled WGS sequence"/>
</dbReference>
<dbReference type="OrthoDB" id="61321at2759"/>
<feature type="chain" id="PRO_5005839447" description="Carbohydrate-binding domain-containing protein" evidence="1">
    <location>
        <begin position="20"/>
        <end position="232"/>
    </location>
</feature>
<comment type="caution">
    <text evidence="2">The sequence shown here is derived from an EMBL/GenBank/DDBJ whole genome shotgun (WGS) entry which is preliminary data.</text>
</comment>
<evidence type="ECO:0000256" key="1">
    <source>
        <dbReference type="SAM" id="SignalP"/>
    </source>
</evidence>
<dbReference type="STRING" id="150374.A0A0M9VW61"/>
<organism evidence="2 3">
    <name type="scientific">Escovopsis weberi</name>
    <dbReference type="NCBI Taxonomy" id="150374"/>
    <lineage>
        <taxon>Eukaryota</taxon>
        <taxon>Fungi</taxon>
        <taxon>Dikarya</taxon>
        <taxon>Ascomycota</taxon>
        <taxon>Pezizomycotina</taxon>
        <taxon>Sordariomycetes</taxon>
        <taxon>Hypocreomycetidae</taxon>
        <taxon>Hypocreales</taxon>
        <taxon>Hypocreaceae</taxon>
        <taxon>Escovopsis</taxon>
    </lineage>
</organism>
<feature type="signal peptide" evidence="1">
    <location>
        <begin position="1"/>
        <end position="19"/>
    </location>
</feature>
<dbReference type="SUPFAM" id="SSF49344">
    <property type="entry name" value="CBD9-like"/>
    <property type="match status" value="1"/>
</dbReference>
<evidence type="ECO:0008006" key="4">
    <source>
        <dbReference type="Google" id="ProtNLM"/>
    </source>
</evidence>
<keyword evidence="3" id="KW-1185">Reference proteome</keyword>
<keyword evidence="1" id="KW-0732">Signal</keyword>
<gene>
    <name evidence="2" type="ORF">ESCO_001503</name>
</gene>